<gene>
    <name evidence="2" type="ORF">HD593_000698</name>
</gene>
<proteinExistence type="predicted"/>
<dbReference type="AlphaFoldDB" id="A0A7X0NLZ9"/>
<evidence type="ECO:0000313" key="2">
    <source>
        <dbReference type="EMBL" id="MBB6545903.1"/>
    </source>
</evidence>
<sequence>MMRFHVLGSFEVRTGDGAVDVHVNQAGFLCGMGYGVYVRRGMGYGVYIRRGVRAGLAPAPSDPRLWCPRGRLLGRLLGRLPGRLLAEDNGIPAAKAALPAAVAADSRPAEVSRNASADQDGDLDAPVQFFDVHADVAAIAGGRRPGRGRPVPRSSARGAGGGQGARDRRVTCSGRR</sequence>
<reference evidence="2 3" key="1">
    <citation type="submission" date="2020-08" db="EMBL/GenBank/DDBJ databases">
        <title>Sequencing the genomes of 1000 actinobacteria strains.</title>
        <authorList>
            <person name="Klenk H.-P."/>
        </authorList>
    </citation>
    <scope>NUCLEOTIDE SEQUENCE [LARGE SCALE GENOMIC DNA]</scope>
    <source>
        <strain evidence="2 3">DSM 43768</strain>
    </source>
</reference>
<protein>
    <submittedName>
        <fullName evidence="2">Uncharacterized protein</fullName>
    </submittedName>
</protein>
<dbReference type="EMBL" id="JACHMI010000001">
    <property type="protein sequence ID" value="MBB6545903.1"/>
    <property type="molecule type" value="Genomic_DNA"/>
</dbReference>
<accession>A0A7X0NLZ9</accession>
<evidence type="ECO:0000313" key="3">
    <source>
        <dbReference type="Proteomes" id="UP000565579"/>
    </source>
</evidence>
<comment type="caution">
    <text evidence="2">The sequence shown here is derived from an EMBL/GenBank/DDBJ whole genome shotgun (WGS) entry which is preliminary data.</text>
</comment>
<evidence type="ECO:0000256" key="1">
    <source>
        <dbReference type="SAM" id="MobiDB-lite"/>
    </source>
</evidence>
<dbReference type="Proteomes" id="UP000565579">
    <property type="component" value="Unassembled WGS sequence"/>
</dbReference>
<keyword evidence="3" id="KW-1185">Reference proteome</keyword>
<name>A0A7X0NLZ9_9ACTN</name>
<feature type="region of interest" description="Disordered" evidence="1">
    <location>
        <begin position="141"/>
        <end position="176"/>
    </location>
</feature>
<feature type="compositionally biased region" description="Low complexity" evidence="1">
    <location>
        <begin position="141"/>
        <end position="157"/>
    </location>
</feature>
<organism evidence="2 3">
    <name type="scientific">Nonomuraea rubra</name>
    <dbReference type="NCBI Taxonomy" id="46180"/>
    <lineage>
        <taxon>Bacteria</taxon>
        <taxon>Bacillati</taxon>
        <taxon>Actinomycetota</taxon>
        <taxon>Actinomycetes</taxon>
        <taxon>Streptosporangiales</taxon>
        <taxon>Streptosporangiaceae</taxon>
        <taxon>Nonomuraea</taxon>
    </lineage>
</organism>